<dbReference type="InterPro" id="IPR029062">
    <property type="entry name" value="Class_I_gatase-like"/>
</dbReference>
<dbReference type="EMBL" id="UINC01001660">
    <property type="protein sequence ID" value="SUZ86013.1"/>
    <property type="molecule type" value="Genomic_DNA"/>
</dbReference>
<dbReference type="SUPFAM" id="SSF53187">
    <property type="entry name" value="Zn-dependent exopeptidases"/>
    <property type="match status" value="1"/>
</dbReference>
<reference evidence="2" key="1">
    <citation type="submission" date="2018-05" db="EMBL/GenBank/DDBJ databases">
        <authorList>
            <person name="Lanie J.A."/>
            <person name="Ng W.-L."/>
            <person name="Kazmierczak K.M."/>
            <person name="Andrzejewski T.M."/>
            <person name="Davidsen T.M."/>
            <person name="Wayne K.J."/>
            <person name="Tettelin H."/>
            <person name="Glass J.I."/>
            <person name="Rusch D."/>
            <person name="Podicherti R."/>
            <person name="Tsui H.-C.T."/>
            <person name="Winkler M.E."/>
        </authorList>
    </citation>
    <scope>NUCLEOTIDE SEQUENCE</scope>
</reference>
<protein>
    <recommendedName>
        <fullName evidence="1">Peptidase M14 domain-containing protein</fullName>
    </recommendedName>
</protein>
<evidence type="ECO:0000259" key="1">
    <source>
        <dbReference type="Pfam" id="PF00246"/>
    </source>
</evidence>
<sequence>MRYLLILCLLSSFYINAQVSLDYYLNDNIDYNDNIPTPKSIIGHEVGEWHVSHDKLSQYVIKLSEVSSRIKLINRGKTYEDRPSWLLIYTSEENHSRLDEIQGKHMELSNSPGTKIDFSDMPIVVYQGFSVHGDEPSGANASLLLMYHLAASNDSRTKEILQNTIILVDPSFNPDGLQRFSQWANSNRSMNLNPDSNDREYNQIFPRGRTNHYWFDLNRDWLPNQLPETNAKVKTFTEWLPNILTDHHEMGTNSTFFFQPGVPERKNPLISDTNQKLTKKIGTFHEDALNNIGSLYYSEEDYDDFFFGKASTYPDANGSIGILFEQASSRGHIQNSDNGLLTFPFTIKNQLTAAFSTLKAANQMRIELLTYMKDFYDNEFSKSSKDNSYIVFGKNKDESTVFHLAKILKSHKIKFNKLKDNITINKINFNKDNSYVVPLNQNKRTLIKAMFNTQTKFTDSLFYDVSAWTFPLAFNVNYSKTNSIKLVGDEVTDLSNKPGSVQNKSDYAYVFEAHEYYAPSAVYELLKRDIRVKVATRKFSVDGNNYDYGTYLVPVQNQVLNSDQIYNLLIKVSKETYIDVKAPSTGLTLGIDLGSNYFKKIETPKVGMLVGEGVRSYDAGEIWHLLDTRYKIPLTKIDIKDLRSVDLSNYTHFIMPDYTGDDLKSFKGKIESFISNGGTLIGYRNSINWISDNISEVDLRSNDLTAQDVSYADREKFYGAQQTGGAIFNSIIDNTHPVNYGIETSTLPLFRNSNIYMNKSEDSFNNPIVYSSNPILSGYISEENLSLLKGSAPFKIVKNGKGKIILLTDNTNFRAFWYGTNRILLNSIFHSNIM</sequence>
<organism evidence="2">
    <name type="scientific">marine metagenome</name>
    <dbReference type="NCBI Taxonomy" id="408172"/>
    <lineage>
        <taxon>unclassified sequences</taxon>
        <taxon>metagenomes</taxon>
        <taxon>ecological metagenomes</taxon>
    </lineage>
</organism>
<dbReference type="AlphaFoldDB" id="A0A381R950"/>
<dbReference type="GO" id="GO:0006508">
    <property type="term" value="P:proteolysis"/>
    <property type="evidence" value="ECO:0007669"/>
    <property type="project" value="InterPro"/>
</dbReference>
<proteinExistence type="predicted"/>
<dbReference type="Pfam" id="PF00246">
    <property type="entry name" value="Peptidase_M14"/>
    <property type="match status" value="1"/>
</dbReference>
<dbReference type="SUPFAM" id="SSF52317">
    <property type="entry name" value="Class I glutamine amidotransferase-like"/>
    <property type="match status" value="1"/>
</dbReference>
<feature type="domain" description="Peptidase M14" evidence="1">
    <location>
        <begin position="63"/>
        <end position="259"/>
    </location>
</feature>
<gene>
    <name evidence="2" type="ORF">METZ01_LOCUS38867</name>
</gene>
<dbReference type="Gene3D" id="3.40.630.10">
    <property type="entry name" value="Zn peptidases"/>
    <property type="match status" value="1"/>
</dbReference>
<dbReference type="InterPro" id="IPR000834">
    <property type="entry name" value="Peptidase_M14"/>
</dbReference>
<dbReference type="GO" id="GO:0004181">
    <property type="term" value="F:metallocarboxypeptidase activity"/>
    <property type="evidence" value="ECO:0007669"/>
    <property type="project" value="InterPro"/>
</dbReference>
<name>A0A381R950_9ZZZZ</name>
<accession>A0A381R950</accession>
<evidence type="ECO:0000313" key="2">
    <source>
        <dbReference type="EMBL" id="SUZ86013.1"/>
    </source>
</evidence>
<dbReference type="GO" id="GO:0008270">
    <property type="term" value="F:zinc ion binding"/>
    <property type="evidence" value="ECO:0007669"/>
    <property type="project" value="InterPro"/>
</dbReference>